<organism evidence="5 6">
    <name type="scientific">Marinigracilibium pacificum</name>
    <dbReference type="NCBI Taxonomy" id="2729599"/>
    <lineage>
        <taxon>Bacteria</taxon>
        <taxon>Pseudomonadati</taxon>
        <taxon>Bacteroidota</taxon>
        <taxon>Cytophagia</taxon>
        <taxon>Cytophagales</taxon>
        <taxon>Flammeovirgaceae</taxon>
        <taxon>Marinigracilibium</taxon>
    </lineage>
</organism>
<dbReference type="RefSeq" id="WP_169681239.1">
    <property type="nucleotide sequence ID" value="NZ_JABBNU010000006.1"/>
</dbReference>
<dbReference type="Pfam" id="PF07494">
    <property type="entry name" value="Reg_prop"/>
    <property type="match status" value="6"/>
</dbReference>
<feature type="coiled-coil region" evidence="2">
    <location>
        <begin position="1007"/>
        <end position="1055"/>
    </location>
</feature>
<keyword evidence="1" id="KW-0597">Phosphoprotein</keyword>
<evidence type="ECO:0000256" key="1">
    <source>
        <dbReference type="ARBA" id="ARBA00022553"/>
    </source>
</evidence>
<evidence type="ECO:0000313" key="6">
    <source>
        <dbReference type="Proteomes" id="UP000559010"/>
    </source>
</evidence>
<dbReference type="InterPro" id="IPR003018">
    <property type="entry name" value="GAF"/>
</dbReference>
<dbReference type="Gene3D" id="2.60.40.10">
    <property type="entry name" value="Immunoglobulins"/>
    <property type="match status" value="1"/>
</dbReference>
<dbReference type="PANTHER" id="PTHR43547">
    <property type="entry name" value="TWO-COMPONENT HISTIDINE KINASE"/>
    <property type="match status" value="1"/>
</dbReference>
<evidence type="ECO:0000256" key="2">
    <source>
        <dbReference type="SAM" id="Coils"/>
    </source>
</evidence>
<keyword evidence="2" id="KW-0175">Coiled coil</keyword>
<dbReference type="InterPro" id="IPR015943">
    <property type="entry name" value="WD40/YVTN_repeat-like_dom_sf"/>
</dbReference>
<dbReference type="Gene3D" id="3.30.450.40">
    <property type="match status" value="1"/>
</dbReference>
<keyword evidence="6" id="KW-1185">Reference proteome</keyword>
<keyword evidence="3" id="KW-0472">Membrane</keyword>
<gene>
    <name evidence="5" type="ORF">HH304_10655</name>
</gene>
<evidence type="ECO:0000313" key="5">
    <source>
        <dbReference type="EMBL" id="NMM48861.1"/>
    </source>
</evidence>
<feature type="coiled-coil region" evidence="2">
    <location>
        <begin position="802"/>
        <end position="840"/>
    </location>
</feature>
<protein>
    <submittedName>
        <fullName evidence="5">GAF domain-containing protein</fullName>
    </submittedName>
</protein>
<dbReference type="AlphaFoldDB" id="A0A848IZQ2"/>
<dbReference type="CDD" id="cd00146">
    <property type="entry name" value="PKD"/>
    <property type="match status" value="1"/>
</dbReference>
<accession>A0A848IZQ2</accession>
<dbReference type="Pfam" id="PF13185">
    <property type="entry name" value="GAF_2"/>
    <property type="match status" value="1"/>
</dbReference>
<dbReference type="SMART" id="SM00065">
    <property type="entry name" value="GAF"/>
    <property type="match status" value="1"/>
</dbReference>
<keyword evidence="3" id="KW-0812">Transmembrane</keyword>
<dbReference type="InterPro" id="IPR013783">
    <property type="entry name" value="Ig-like_fold"/>
</dbReference>
<keyword evidence="3" id="KW-1133">Transmembrane helix</keyword>
<reference evidence="5 6" key="1">
    <citation type="submission" date="2020-04" db="EMBL/GenBank/DDBJ databases">
        <title>Flammeovirgaceae bacterium KN852 isolated from deep sea.</title>
        <authorList>
            <person name="Zhang D.-C."/>
        </authorList>
    </citation>
    <scope>NUCLEOTIDE SEQUENCE [LARGE SCALE GENOMIC DNA]</scope>
    <source>
        <strain evidence="5 6">KN852</strain>
    </source>
</reference>
<dbReference type="SUPFAM" id="SSF63829">
    <property type="entry name" value="Calcium-dependent phosphotriesterase"/>
    <property type="match status" value="2"/>
</dbReference>
<dbReference type="InterPro" id="IPR029016">
    <property type="entry name" value="GAF-like_dom_sf"/>
</dbReference>
<feature type="transmembrane region" description="Helical" evidence="3">
    <location>
        <begin position="780"/>
        <end position="798"/>
    </location>
</feature>
<dbReference type="Pfam" id="PF07495">
    <property type="entry name" value="Y_Y_Y"/>
    <property type="match status" value="1"/>
</dbReference>
<dbReference type="InterPro" id="IPR011110">
    <property type="entry name" value="Reg_prop"/>
</dbReference>
<dbReference type="SUPFAM" id="SSF55781">
    <property type="entry name" value="GAF domain-like"/>
    <property type="match status" value="1"/>
</dbReference>
<dbReference type="GO" id="GO:0000155">
    <property type="term" value="F:phosphorelay sensor kinase activity"/>
    <property type="evidence" value="ECO:0007669"/>
    <property type="project" value="TreeGrafter"/>
</dbReference>
<dbReference type="InterPro" id="IPR011123">
    <property type="entry name" value="Y_Y_Y"/>
</dbReference>
<name>A0A848IZQ2_9BACT</name>
<dbReference type="Proteomes" id="UP000559010">
    <property type="component" value="Unassembled WGS sequence"/>
</dbReference>
<comment type="caution">
    <text evidence="5">The sequence shown here is derived from an EMBL/GenBank/DDBJ whole genome shotgun (WGS) entry which is preliminary data.</text>
</comment>
<proteinExistence type="predicted"/>
<feature type="domain" description="GAF" evidence="4">
    <location>
        <begin position="860"/>
        <end position="1004"/>
    </location>
</feature>
<sequence length="1061" mass="120506">MIFLTRILALILIPIGISAQQKDIKFDHLDNVQELQYRSVTDISQDALGFIWFASQDGLLRYDGYSVRVFKNIPGLGNSLSDNNIRALASDSTGNIWIATQGGGLNKYIAKEERFEVYKNNKNDNTSISGNAVWSVIVASDNTVWVGTWANGINKFNPETGKFTRINPDTQFPVLAIHEDNDGDIWFTSDGLYKYSPKTQEITTYKPQEGGMNSTNIRTISSRGNEIWVGTDNAGINILNKNTNTFRYLTHESENEKSISDNSVYDIHIDDNNKAWIASNGGLDIIDLSNGNYTHIKNDPSDPSSLSNNQPRIIFQDSNNGIWIGNEGAKVNKVLESKAFTTYRYDPNDPNSLSHNTIRSIFQGKDGKFWVGTQGGGINLINYQLNTLERFEHNENLSSQEISNIYQDNSENYWIGTWGGGINIFNPNDQSITFLKADPSNPKSIPDNRIQIIYKDSRGTLWVGTEKGLASYNYSDSTWTISPHKQLSGSTIQGKAFIEDNKGNLYIGTWDGLHRLSPDRAKIQSYTTADGLSGDHVISLYLDKDDNLWIGTFGGGLTQMNLESGKFKKYSELDGLPNNVIFGLLEDVDNNLWLSTNNGLSKFNKTTKSFRNYDAGEGLQSNEFYWGASFKSREGLLLFGGVNGLNIFEPSQIRNNTTIPPVVISEFNIFNKPAGIGKDSVIEKSITFLDEINLEYTHNVFSFSFASLNYNHPEKNQYAYYLEGFDEDWNYVGNKKTATYTNLDPGTYTFRVKASNNDNIWNEEGKSITITIDPPFWKTWWFYAIIFISLTSAIVFFIKHREKSLKKDKLTLERKIKEAQDEVEEQKRAIKEQREKEKDRIWKDQGLVRMGEVLSNSRNDLKEMSSNVLKNLVQHLDVSIAAIYLAEESTDFDGIILNQIADFGYPSKSSFEVGQGLVGSCFMDREIKYFDNLPDGYIKIESGLGQSNANYLLLIPLKYEEIIVGVLELASFKPIDKIKIDFTEEFAKRLTTTINTFKLSEQTKVLLEESRLKEEELKHREEELQQNLEELEAINEDRDRRSKELETRIEQLQKELIELKN</sequence>
<dbReference type="PANTHER" id="PTHR43547:SF2">
    <property type="entry name" value="HYBRID SIGNAL TRANSDUCTION HISTIDINE KINASE C"/>
    <property type="match status" value="1"/>
</dbReference>
<evidence type="ECO:0000259" key="4">
    <source>
        <dbReference type="SMART" id="SM00065"/>
    </source>
</evidence>
<dbReference type="Gene3D" id="2.130.10.10">
    <property type="entry name" value="YVTN repeat-like/Quinoprotein amine dehydrogenase"/>
    <property type="match status" value="2"/>
</dbReference>
<dbReference type="FunFam" id="2.60.40.10:FF:000791">
    <property type="entry name" value="Two-component system sensor histidine kinase/response regulator"/>
    <property type="match status" value="1"/>
</dbReference>
<dbReference type="EMBL" id="JABBNU010000006">
    <property type="protein sequence ID" value="NMM48861.1"/>
    <property type="molecule type" value="Genomic_DNA"/>
</dbReference>
<evidence type="ECO:0000256" key="3">
    <source>
        <dbReference type="SAM" id="Phobius"/>
    </source>
</evidence>